<dbReference type="Proteomes" id="UP000184204">
    <property type="component" value="Unassembled WGS sequence"/>
</dbReference>
<dbReference type="KEGG" id="cpro:CPRO_13920"/>
<evidence type="ECO:0000313" key="4">
    <source>
        <dbReference type="Proteomes" id="UP000184204"/>
    </source>
</evidence>
<dbReference type="AlphaFoldDB" id="A0A0X1U7S5"/>
<sequence length="155" mass="18086">MTPIFLQKSLVEELKALFAGFCSTDDVVGKCGQVNIFPQDLPIAFGGDEEERVPYIIVRIDSGNIQELNQQERVEMILVFCVKSTNENRQGYLDVMNMIQRVKDRFFRKFRLGEYFFFEPPFEWAVQEEDTFPYFYGAVKMNFYCPAIILEGDLC</sequence>
<dbReference type="Proteomes" id="UP000068026">
    <property type="component" value="Chromosome"/>
</dbReference>
<reference evidence="3" key="2">
    <citation type="submission" date="2016-01" db="EMBL/GenBank/DDBJ databases">
        <authorList>
            <person name="Poehlein A."/>
            <person name="Schlien K."/>
            <person name="Gottschalk G."/>
            <person name="Buckel W."/>
            <person name="Daniel R."/>
        </authorList>
    </citation>
    <scope>NUCLEOTIDE SEQUENCE [LARGE SCALE GENOMIC DNA]</scope>
    <source>
        <strain evidence="3">X2</strain>
    </source>
</reference>
<evidence type="ECO:0000313" key="3">
    <source>
        <dbReference type="Proteomes" id="UP000068026"/>
    </source>
</evidence>
<gene>
    <name evidence="1" type="ORF">CPRO_13920</name>
    <name evidence="2" type="ORF">SAMN02745151_01203</name>
</gene>
<name>A0A0X1U7S5_ANAPI</name>
<dbReference type="RefSeq" id="WP_066049457.1">
    <property type="nucleotide sequence ID" value="NZ_CP014223.1"/>
</dbReference>
<evidence type="ECO:0000313" key="1">
    <source>
        <dbReference type="EMBL" id="AMJ40985.1"/>
    </source>
</evidence>
<evidence type="ECO:0000313" key="2">
    <source>
        <dbReference type="EMBL" id="SHE60498.1"/>
    </source>
</evidence>
<reference evidence="4" key="3">
    <citation type="submission" date="2016-11" db="EMBL/GenBank/DDBJ databases">
        <authorList>
            <person name="Jaros S."/>
            <person name="Januszkiewicz K."/>
            <person name="Wedrychowicz H."/>
        </authorList>
    </citation>
    <scope>NUCLEOTIDE SEQUENCE [LARGE SCALE GENOMIC DNA]</scope>
    <source>
        <strain evidence="4">DSM 1682</strain>
    </source>
</reference>
<reference evidence="2" key="4">
    <citation type="submission" date="2016-11" db="EMBL/GenBank/DDBJ databases">
        <authorList>
            <person name="Varghese N."/>
            <person name="Submissions S."/>
        </authorList>
    </citation>
    <scope>NUCLEOTIDE SEQUENCE</scope>
    <source>
        <strain evidence="2">DSM 1682</strain>
    </source>
</reference>
<dbReference type="OrthoDB" id="9802878at2"/>
<keyword evidence="3" id="KW-1185">Reference proteome</keyword>
<dbReference type="EMBL" id="CP014223">
    <property type="protein sequence ID" value="AMJ40985.1"/>
    <property type="molecule type" value="Genomic_DNA"/>
</dbReference>
<proteinExistence type="predicted"/>
<organism evidence="2 4">
    <name type="scientific">Anaerotignum propionicum DSM 1682</name>
    <dbReference type="NCBI Taxonomy" id="991789"/>
    <lineage>
        <taxon>Bacteria</taxon>
        <taxon>Bacillati</taxon>
        <taxon>Bacillota</taxon>
        <taxon>Clostridia</taxon>
        <taxon>Lachnospirales</taxon>
        <taxon>Anaerotignaceae</taxon>
        <taxon>Anaerotignum</taxon>
    </lineage>
</organism>
<dbReference type="EMBL" id="FQUA01000004">
    <property type="protein sequence ID" value="SHE60498.1"/>
    <property type="molecule type" value="Genomic_DNA"/>
</dbReference>
<accession>A0A0X1U7S5</accession>
<protein>
    <submittedName>
        <fullName evidence="2">Uncharacterized protein</fullName>
    </submittedName>
</protein>
<reference evidence="1 3" key="1">
    <citation type="journal article" date="2016" name="Genome Announc.">
        <title>Complete Genome Sequence of the Amino Acid-Fermenting Clostridium propionicum X2 (DSM 1682).</title>
        <authorList>
            <person name="Poehlein A."/>
            <person name="Schlien K."/>
            <person name="Chowdhury N.P."/>
            <person name="Gottschalk G."/>
            <person name="Buckel W."/>
            <person name="Daniel R."/>
        </authorList>
    </citation>
    <scope>NUCLEOTIDE SEQUENCE [LARGE SCALE GENOMIC DNA]</scope>
    <source>
        <strain evidence="1 3">X2</strain>
    </source>
</reference>